<dbReference type="InterPro" id="IPR010743">
    <property type="entry name" value="Methionine_synth_MetW"/>
</dbReference>
<dbReference type="RefSeq" id="WP_152217213.1">
    <property type="nucleotide sequence ID" value="NZ_JBAQYD010000025.1"/>
</dbReference>
<dbReference type="Gene3D" id="3.40.50.150">
    <property type="entry name" value="Vaccinia Virus protein VP39"/>
    <property type="match status" value="1"/>
</dbReference>
<gene>
    <name evidence="1" type="primary">metW</name>
    <name evidence="1" type="ORF">F2P47_15070</name>
</gene>
<keyword evidence="2" id="KW-1185">Reference proteome</keyword>
<organism evidence="1 2">
    <name type="scientific">Parvibaculum sedimenti</name>
    <dbReference type="NCBI Taxonomy" id="2608632"/>
    <lineage>
        <taxon>Bacteria</taxon>
        <taxon>Pseudomonadati</taxon>
        <taxon>Pseudomonadota</taxon>
        <taxon>Alphaproteobacteria</taxon>
        <taxon>Hyphomicrobiales</taxon>
        <taxon>Parvibaculaceae</taxon>
        <taxon>Parvibaculum</taxon>
    </lineage>
</organism>
<name>A0A6N6VIQ6_9HYPH</name>
<dbReference type="AlphaFoldDB" id="A0A6N6VIQ6"/>
<dbReference type="InterPro" id="IPR029063">
    <property type="entry name" value="SAM-dependent_MTases_sf"/>
</dbReference>
<dbReference type="Pfam" id="PF07021">
    <property type="entry name" value="MetW"/>
    <property type="match status" value="1"/>
</dbReference>
<accession>A0A6N6VIQ6</accession>
<dbReference type="EMBL" id="WESC01000016">
    <property type="protein sequence ID" value="KAB7738761.1"/>
    <property type="molecule type" value="Genomic_DNA"/>
</dbReference>
<proteinExistence type="predicted"/>
<evidence type="ECO:0000313" key="1">
    <source>
        <dbReference type="EMBL" id="KAB7738761.1"/>
    </source>
</evidence>
<comment type="caution">
    <text evidence="1">The sequence shown here is derived from an EMBL/GenBank/DDBJ whole genome shotgun (WGS) entry which is preliminary data.</text>
</comment>
<dbReference type="Proteomes" id="UP000468901">
    <property type="component" value="Unassembled WGS sequence"/>
</dbReference>
<reference evidence="1 2" key="1">
    <citation type="submission" date="2019-09" db="EMBL/GenBank/DDBJ databases">
        <title>Parvibaculum sedimenti sp. nov., isolated from sediment.</title>
        <authorList>
            <person name="Wang Y."/>
        </authorList>
    </citation>
    <scope>NUCLEOTIDE SEQUENCE [LARGE SCALE GENOMIC DNA]</scope>
    <source>
        <strain evidence="1 2">HXT-9</strain>
    </source>
</reference>
<protein>
    <submittedName>
        <fullName evidence="1">Methionine biosynthesis protein MetW</fullName>
    </submittedName>
</protein>
<dbReference type="NCBIfam" id="TIGR02081">
    <property type="entry name" value="metW"/>
    <property type="match status" value="1"/>
</dbReference>
<dbReference type="CDD" id="cd02440">
    <property type="entry name" value="AdoMet_MTases"/>
    <property type="match status" value="1"/>
</dbReference>
<dbReference type="SUPFAM" id="SSF53335">
    <property type="entry name" value="S-adenosyl-L-methionine-dependent methyltransferases"/>
    <property type="match status" value="1"/>
</dbReference>
<sequence>MTSTEIAPTHGYVQNRVDLALIAEMIEPNVRVLDVGCGDGELLALLARTKNVDGRGIELSQEGVNACVTRGLSVIQGDADSDLSDYPKDAFDYVILSKTIQATRNPREVLRQMQRIGKHCIVSFPNFGNWRVRLQLLLTGRMPMTKTLGHDWYDTPNIHLCTVRDFVTLCEEVGFRIDDAVSVAGNRARRVGRPGTLDNLMAEDAVLLMSRK</sequence>
<evidence type="ECO:0000313" key="2">
    <source>
        <dbReference type="Proteomes" id="UP000468901"/>
    </source>
</evidence>